<dbReference type="Proteomes" id="UP001055420">
    <property type="component" value="Chromosome"/>
</dbReference>
<protein>
    <submittedName>
        <fullName evidence="1">DUF1800 domain-containing protein</fullName>
    </submittedName>
</protein>
<organism evidence="1 2">
    <name type="scientific">Dyadobacter chenhuakuii</name>
    <dbReference type="NCBI Taxonomy" id="2909339"/>
    <lineage>
        <taxon>Bacteria</taxon>
        <taxon>Pseudomonadati</taxon>
        <taxon>Bacteroidota</taxon>
        <taxon>Cytophagia</taxon>
        <taxon>Cytophagales</taxon>
        <taxon>Spirosomataceae</taxon>
        <taxon>Dyadobacter</taxon>
    </lineage>
</organism>
<reference evidence="1" key="1">
    <citation type="submission" date="2022-06" db="EMBL/GenBank/DDBJ databases">
        <title>Novel species in genus Dyadobacter.</title>
        <authorList>
            <person name="Ma C."/>
        </authorList>
    </citation>
    <scope>NUCLEOTIDE SEQUENCE</scope>
    <source>
        <strain evidence="1">CY22</strain>
    </source>
</reference>
<name>A0ABY4XM40_9BACT</name>
<dbReference type="EMBL" id="CP098805">
    <property type="protein sequence ID" value="USJ31313.1"/>
    <property type="molecule type" value="Genomic_DNA"/>
</dbReference>
<gene>
    <name evidence="1" type="ORF">NFI80_00945</name>
</gene>
<dbReference type="InterPro" id="IPR014917">
    <property type="entry name" value="DUF1800"/>
</dbReference>
<keyword evidence="2" id="KW-1185">Reference proteome</keyword>
<sequence length="544" mass="62014">MSYLDVYSEQLTASTAAHLLRRVTFGPTNSEIAEFTGLTATEAVDKLISNSTYAASPPPPVEMDETRPNAGQLFLSNPYDATRTYDYSMYIKYWWIGLMCKQDGKPSVLEKLTAFWQNHFVVAHSSVGDYRLVNRYIRFLRANALGNFRTLAVGITKDPGMLIFQNGSENTKAHPNENYGRELQELFTVGQKDFQGNDNYTEQDVKAAARVLSGWQVPNYKKAGSVSTDPAFNLTRHDTSDKVFSSKYNDTVIRGRNDNTAGDTEVNELIDMLLRHPEMPKHICRKLYRWYVNPNVTPEIESQVIVPLATFFASSQNNFAITPVLRKLLTSQIFFATNNIGAILKSPAEFMIGTLRMINQPIPNITTEYAAFFKVMNYLYWNMTTMQLSFLDQPLVFGSVPYYQTGFSKNWINGTTLGLRGQHSDGFVVPWMEIKPGQMLGINFIQRLTALQPNFSDVTGTPPISIDVVFKDFSKNLFAIELSQSQQNFLIDTIMMRGIPRTSWDREWNAYRTTPTDTSKRNTVVSRCQWLVKHMFRMAEYQVF</sequence>
<dbReference type="RefSeq" id="WP_235164368.1">
    <property type="nucleotide sequence ID" value="NZ_CP098805.1"/>
</dbReference>
<proteinExistence type="predicted"/>
<dbReference type="Pfam" id="PF08811">
    <property type="entry name" value="DUF1800"/>
    <property type="match status" value="1"/>
</dbReference>
<accession>A0ABY4XM40</accession>
<evidence type="ECO:0000313" key="1">
    <source>
        <dbReference type="EMBL" id="USJ31313.1"/>
    </source>
</evidence>
<evidence type="ECO:0000313" key="2">
    <source>
        <dbReference type="Proteomes" id="UP001055420"/>
    </source>
</evidence>